<accession>A0A1J1I8V9</accession>
<sequence>MPSFIHVFVHYHKLDFSFNKIAFFPLESLEKYFYGVYLILIADNLRFPVVHDISDTHTV</sequence>
<dbReference type="AlphaFoldDB" id="A0A1J1I8V9"/>
<proteinExistence type="predicted"/>
<evidence type="ECO:0000313" key="1">
    <source>
        <dbReference type="EMBL" id="CRK96004.1"/>
    </source>
</evidence>
<protein>
    <submittedName>
        <fullName evidence="1">CLUMA_CG009444, isoform A</fullName>
    </submittedName>
</protein>
<keyword evidence="2" id="KW-1185">Reference proteome</keyword>
<name>A0A1J1I8V9_9DIPT</name>
<dbReference type="EMBL" id="CVRI01000043">
    <property type="protein sequence ID" value="CRK96004.1"/>
    <property type="molecule type" value="Genomic_DNA"/>
</dbReference>
<dbReference type="Proteomes" id="UP000183832">
    <property type="component" value="Unassembled WGS sequence"/>
</dbReference>
<reference evidence="1 2" key="1">
    <citation type="submission" date="2015-04" db="EMBL/GenBank/DDBJ databases">
        <authorList>
            <person name="Syromyatnikov M.Y."/>
            <person name="Popov V.N."/>
        </authorList>
    </citation>
    <scope>NUCLEOTIDE SEQUENCE [LARGE SCALE GENOMIC DNA]</scope>
</reference>
<gene>
    <name evidence="1" type="ORF">CLUMA_CG009444</name>
</gene>
<evidence type="ECO:0000313" key="2">
    <source>
        <dbReference type="Proteomes" id="UP000183832"/>
    </source>
</evidence>
<organism evidence="1 2">
    <name type="scientific">Clunio marinus</name>
    <dbReference type="NCBI Taxonomy" id="568069"/>
    <lineage>
        <taxon>Eukaryota</taxon>
        <taxon>Metazoa</taxon>
        <taxon>Ecdysozoa</taxon>
        <taxon>Arthropoda</taxon>
        <taxon>Hexapoda</taxon>
        <taxon>Insecta</taxon>
        <taxon>Pterygota</taxon>
        <taxon>Neoptera</taxon>
        <taxon>Endopterygota</taxon>
        <taxon>Diptera</taxon>
        <taxon>Nematocera</taxon>
        <taxon>Chironomoidea</taxon>
        <taxon>Chironomidae</taxon>
        <taxon>Clunio</taxon>
    </lineage>
</organism>